<gene>
    <name evidence="9" type="ORF">ATZ35_03905</name>
</gene>
<evidence type="ECO:0000256" key="1">
    <source>
        <dbReference type="ARBA" id="ARBA00006272"/>
    </source>
</evidence>
<dbReference type="InterPro" id="IPR023367">
    <property type="entry name" value="Peptidase_M42_dom2"/>
</dbReference>
<feature type="binding site" evidence="8">
    <location>
        <position position="183"/>
    </location>
    <ligand>
        <name>Zn(2+)</name>
        <dbReference type="ChEBI" id="CHEBI:29105"/>
        <label>2</label>
    </ligand>
</feature>
<comment type="similarity">
    <text evidence="1 6">Belongs to the peptidase M42 family.</text>
</comment>
<feature type="binding site" evidence="8">
    <location>
        <position position="67"/>
    </location>
    <ligand>
        <name>Zn(2+)</name>
        <dbReference type="ChEBI" id="CHEBI:29105"/>
        <label>1</label>
    </ligand>
</feature>
<feature type="binding site" evidence="8">
    <location>
        <position position="183"/>
    </location>
    <ligand>
        <name>Zn(2+)</name>
        <dbReference type="ChEBI" id="CHEBI:29105"/>
        <label>1</label>
    </ligand>
</feature>
<accession>A0A0U2VF76</accession>
<dbReference type="AlphaFoldDB" id="A0A0U2VF76"/>
<evidence type="ECO:0000256" key="4">
    <source>
        <dbReference type="ARBA" id="ARBA00022723"/>
    </source>
</evidence>
<dbReference type="KEGG" id="erx:ATZ35_03905"/>
<organism evidence="9 10">
    <name type="scientific">Enterococcus rotai</name>
    <dbReference type="NCBI Taxonomy" id="118060"/>
    <lineage>
        <taxon>Bacteria</taxon>
        <taxon>Bacillati</taxon>
        <taxon>Bacillota</taxon>
        <taxon>Bacilli</taxon>
        <taxon>Lactobacillales</taxon>
        <taxon>Enterococcaceae</taxon>
        <taxon>Enterococcus</taxon>
    </lineage>
</organism>
<dbReference type="GO" id="GO:0006508">
    <property type="term" value="P:proteolysis"/>
    <property type="evidence" value="ECO:0007669"/>
    <property type="project" value="UniProtKB-KW"/>
</dbReference>
<dbReference type="SUPFAM" id="SSF101821">
    <property type="entry name" value="Aminopeptidase/glucanase lid domain"/>
    <property type="match status" value="1"/>
</dbReference>
<dbReference type="EMBL" id="CP013655">
    <property type="protein sequence ID" value="ALS36332.1"/>
    <property type="molecule type" value="Genomic_DNA"/>
</dbReference>
<dbReference type="InterPro" id="IPR008007">
    <property type="entry name" value="Peptidase_M42"/>
</dbReference>
<keyword evidence="10" id="KW-1185">Reference proteome</keyword>
<dbReference type="Gene3D" id="3.40.630.10">
    <property type="entry name" value="Zn peptidases"/>
    <property type="match status" value="1"/>
</dbReference>
<keyword evidence="5" id="KW-0378">Hydrolase</keyword>
<dbReference type="Pfam" id="PF05343">
    <property type="entry name" value="Peptidase_M42"/>
    <property type="match status" value="1"/>
</dbReference>
<evidence type="ECO:0000256" key="2">
    <source>
        <dbReference type="ARBA" id="ARBA00022438"/>
    </source>
</evidence>
<evidence type="ECO:0000256" key="5">
    <source>
        <dbReference type="ARBA" id="ARBA00022801"/>
    </source>
</evidence>
<protein>
    <submittedName>
        <fullName evidence="9">Peptidase M42</fullName>
    </submittedName>
</protein>
<keyword evidence="2" id="KW-0031">Aminopeptidase</keyword>
<keyword evidence="3" id="KW-0645">Protease</keyword>
<feature type="binding site" evidence="8">
    <location>
        <position position="325"/>
    </location>
    <ligand>
        <name>Zn(2+)</name>
        <dbReference type="ChEBI" id="CHEBI:29105"/>
        <label>2</label>
    </ligand>
</feature>
<dbReference type="GO" id="GO:0004177">
    <property type="term" value="F:aminopeptidase activity"/>
    <property type="evidence" value="ECO:0007669"/>
    <property type="project" value="UniProtKB-UniRule"/>
</dbReference>
<dbReference type="PIRSF" id="PIRSF001123">
    <property type="entry name" value="PepA_GA"/>
    <property type="match status" value="1"/>
</dbReference>
<dbReference type="InterPro" id="IPR051464">
    <property type="entry name" value="Peptidase_M42_aminopept"/>
</dbReference>
<dbReference type="Proteomes" id="UP000067523">
    <property type="component" value="Chromosome"/>
</dbReference>
<comment type="cofactor">
    <cofactor evidence="8">
        <name>a divalent metal cation</name>
        <dbReference type="ChEBI" id="CHEBI:60240"/>
    </cofactor>
    <text evidence="8">Binds 2 divalent metal cations per subunit.</text>
</comment>
<evidence type="ECO:0000313" key="10">
    <source>
        <dbReference type="Proteomes" id="UP000067523"/>
    </source>
</evidence>
<dbReference type="STRING" id="118060.ATZ35_03905"/>
<sequence length="358" mass="39332">MTKKDSLHLIERLSNASGVSGFEDDVVAIAKEFSAPFAEVSEDHIRNVYMRVGEHKADKPTIVFDAHSDEVGFIIQAIKPNGTLRFLPLGGWVANTVPAHRVRIKTSDGNEVPGIIASKPPHFMTDEQRKEVQTIDDMVIDVGCTSAEEVANKLNIAIGDPVIPDVSFEYLQTTDVMLGKAFDCRIGCACLLETLKELSEKESKFNLIGTMTAQEEVGERGATVAMNNVKPDLAIVFEGCPADDTFSEEYMIQSGLKRGPMLRNFDVSMITNPRFQRFAKETAEKYGLPMQSSVRKGGGTNGAIINLTNKGVPAIVIGVPVRYAHTHYGYVAYEDYEAARQLAVAIINDLTEAIIERF</sequence>
<dbReference type="GO" id="GO:0046872">
    <property type="term" value="F:metal ion binding"/>
    <property type="evidence" value="ECO:0007669"/>
    <property type="project" value="UniProtKB-UniRule"/>
</dbReference>
<dbReference type="Gene3D" id="2.40.30.40">
    <property type="entry name" value="Peptidase M42, domain 2"/>
    <property type="match status" value="1"/>
</dbReference>
<name>A0A0U2VF76_9ENTE</name>
<dbReference type="SUPFAM" id="SSF53187">
    <property type="entry name" value="Zn-dependent exopeptidases"/>
    <property type="match status" value="1"/>
</dbReference>
<evidence type="ECO:0000256" key="6">
    <source>
        <dbReference type="PIRNR" id="PIRNR001123"/>
    </source>
</evidence>
<feature type="binding site" evidence="8">
    <location>
        <position position="216"/>
    </location>
    <ligand>
        <name>Zn(2+)</name>
        <dbReference type="ChEBI" id="CHEBI:29105"/>
        <label>2</label>
    </ligand>
</feature>
<keyword evidence="4 8" id="KW-0479">Metal-binding</keyword>
<dbReference type="PANTHER" id="PTHR32481:SF0">
    <property type="entry name" value="AMINOPEPTIDASE YPDE-RELATED"/>
    <property type="match status" value="1"/>
</dbReference>
<feature type="active site" description="Proton acceptor" evidence="7">
    <location>
        <position position="215"/>
    </location>
</feature>
<reference evidence="10" key="1">
    <citation type="submission" date="2015-12" db="EMBL/GenBank/DDBJ databases">
        <authorList>
            <person name="Lauer A."/>
            <person name="Humrighouse B."/>
            <person name="Loparev V."/>
            <person name="Shewmaker P.L."/>
            <person name="Whitney A.M."/>
            <person name="McLaughlin R.W."/>
        </authorList>
    </citation>
    <scope>NUCLEOTIDE SEQUENCE [LARGE SCALE GENOMIC DNA]</scope>
    <source>
        <strain evidence="10">LMG 26678</strain>
    </source>
</reference>
<feature type="binding site" evidence="8">
    <location>
        <position position="238"/>
    </location>
    <ligand>
        <name>Zn(2+)</name>
        <dbReference type="ChEBI" id="CHEBI:29105"/>
        <label>1</label>
    </ligand>
</feature>
<evidence type="ECO:0000256" key="3">
    <source>
        <dbReference type="ARBA" id="ARBA00022670"/>
    </source>
</evidence>
<dbReference type="RefSeq" id="WP_208929585.1">
    <property type="nucleotide sequence ID" value="NZ_CP013655.1"/>
</dbReference>
<evidence type="ECO:0000256" key="8">
    <source>
        <dbReference type="PIRSR" id="PIRSR001123-2"/>
    </source>
</evidence>
<evidence type="ECO:0000256" key="7">
    <source>
        <dbReference type="PIRSR" id="PIRSR001123-1"/>
    </source>
</evidence>
<dbReference type="PANTHER" id="PTHR32481">
    <property type="entry name" value="AMINOPEPTIDASE"/>
    <property type="match status" value="1"/>
</dbReference>
<evidence type="ECO:0000313" key="9">
    <source>
        <dbReference type="EMBL" id="ALS36332.1"/>
    </source>
</evidence>
<proteinExistence type="inferred from homology"/>